<dbReference type="EMBL" id="JABANM010002614">
    <property type="protein sequence ID" value="KAF4752271.1"/>
    <property type="molecule type" value="Genomic_DNA"/>
</dbReference>
<reference evidence="2 3" key="1">
    <citation type="submission" date="2020-04" db="EMBL/GenBank/DDBJ databases">
        <title>Perkinsus olseni comparative genomics.</title>
        <authorList>
            <person name="Bogema D.R."/>
        </authorList>
    </citation>
    <scope>NUCLEOTIDE SEQUENCE [LARGE SCALE GENOMIC DNA]</scope>
    <source>
        <strain evidence="2">ATCC PRA-205</strain>
    </source>
</reference>
<dbReference type="AlphaFoldDB" id="A0A7J6U6H7"/>
<evidence type="ECO:0000313" key="2">
    <source>
        <dbReference type="EMBL" id="KAF4752271.1"/>
    </source>
</evidence>
<feature type="non-terminal residue" evidence="2">
    <location>
        <position position="1"/>
    </location>
</feature>
<proteinExistence type="predicted"/>
<name>A0A7J6U6H7_PEROL</name>
<evidence type="ECO:0000256" key="1">
    <source>
        <dbReference type="SAM" id="MobiDB-lite"/>
    </source>
</evidence>
<organism evidence="2 3">
    <name type="scientific">Perkinsus olseni</name>
    <name type="common">Perkinsus atlanticus</name>
    <dbReference type="NCBI Taxonomy" id="32597"/>
    <lineage>
        <taxon>Eukaryota</taxon>
        <taxon>Sar</taxon>
        <taxon>Alveolata</taxon>
        <taxon>Perkinsozoa</taxon>
        <taxon>Perkinsea</taxon>
        <taxon>Perkinsida</taxon>
        <taxon>Perkinsidae</taxon>
        <taxon>Perkinsus</taxon>
    </lineage>
</organism>
<comment type="caution">
    <text evidence="2">The sequence shown here is derived from an EMBL/GenBank/DDBJ whole genome shotgun (WGS) entry which is preliminary data.</text>
</comment>
<accession>A0A7J6U6H7</accession>
<sequence length="108" mass="12423">MSNDNPTDQLPREQQGPDRQLEQPRHVQLPAQGGPTRRSWTRWEQHEDDCIISAYVHWLNPANRVAEKKLRYQPLLRELQQLHPDCTIQLLVVVVGVTGGITKQLARG</sequence>
<dbReference type="Proteomes" id="UP000574390">
    <property type="component" value="Unassembled WGS sequence"/>
</dbReference>
<gene>
    <name evidence="2" type="ORF">FOZ62_008410</name>
</gene>
<evidence type="ECO:0000313" key="3">
    <source>
        <dbReference type="Proteomes" id="UP000574390"/>
    </source>
</evidence>
<protein>
    <submittedName>
        <fullName evidence="2">Uncharacterized protein</fullName>
    </submittedName>
</protein>
<feature type="compositionally biased region" description="Basic and acidic residues" evidence="1">
    <location>
        <begin position="15"/>
        <end position="25"/>
    </location>
</feature>
<feature type="region of interest" description="Disordered" evidence="1">
    <location>
        <begin position="1"/>
        <end position="40"/>
    </location>
</feature>